<dbReference type="EMBL" id="PVNL01000044">
    <property type="protein sequence ID" value="PRQ08215.1"/>
    <property type="molecule type" value="Genomic_DNA"/>
</dbReference>
<dbReference type="PROSITE" id="PS51257">
    <property type="entry name" value="PROKAR_LIPOPROTEIN"/>
    <property type="match status" value="1"/>
</dbReference>
<comment type="caution">
    <text evidence="2">The sequence shown here is derived from an EMBL/GenBank/DDBJ whole genome shotgun (WGS) entry which is preliminary data.</text>
</comment>
<organism evidence="2 3">
    <name type="scientific">Enhygromyxa salina</name>
    <dbReference type="NCBI Taxonomy" id="215803"/>
    <lineage>
        <taxon>Bacteria</taxon>
        <taxon>Pseudomonadati</taxon>
        <taxon>Myxococcota</taxon>
        <taxon>Polyangia</taxon>
        <taxon>Nannocystales</taxon>
        <taxon>Nannocystaceae</taxon>
        <taxon>Enhygromyxa</taxon>
    </lineage>
</organism>
<reference evidence="2 3" key="1">
    <citation type="submission" date="2018-03" db="EMBL/GenBank/DDBJ databases">
        <title>Draft Genome Sequences of the Obligatory Marine Myxobacteria Enhygromyxa salina SWB007.</title>
        <authorList>
            <person name="Poehlein A."/>
            <person name="Moghaddam J.A."/>
            <person name="Harms H."/>
            <person name="Alanjari M."/>
            <person name="Koenig G.M."/>
            <person name="Daniel R."/>
            <person name="Schaeberle T.F."/>
        </authorList>
    </citation>
    <scope>NUCLEOTIDE SEQUENCE [LARGE SCALE GENOMIC DNA]</scope>
    <source>
        <strain evidence="2 3">SWB007</strain>
    </source>
</reference>
<dbReference type="RefSeq" id="WP_181233632.1">
    <property type="nucleotide sequence ID" value="NZ_PVNL01000044.1"/>
</dbReference>
<proteinExistence type="predicted"/>
<protein>
    <recommendedName>
        <fullName evidence="4">Endo-1,4-beta-xylanase A</fullName>
    </recommendedName>
</protein>
<accession>A0A2S9YSW9</accession>
<evidence type="ECO:0000313" key="2">
    <source>
        <dbReference type="EMBL" id="PRQ08215.1"/>
    </source>
</evidence>
<gene>
    <name evidence="2" type="ORF">ENSA7_21870</name>
</gene>
<dbReference type="AlphaFoldDB" id="A0A2S9YSW9"/>
<feature type="region of interest" description="Disordered" evidence="1">
    <location>
        <begin position="21"/>
        <end position="88"/>
    </location>
</feature>
<name>A0A2S9YSW9_9BACT</name>
<evidence type="ECO:0008006" key="4">
    <source>
        <dbReference type="Google" id="ProtNLM"/>
    </source>
</evidence>
<evidence type="ECO:0000313" key="3">
    <source>
        <dbReference type="Proteomes" id="UP000238823"/>
    </source>
</evidence>
<feature type="compositionally biased region" description="Acidic residues" evidence="1">
    <location>
        <begin position="35"/>
        <end position="78"/>
    </location>
</feature>
<sequence length="145" mass="14440">MRSPILTFSCSLLLIAGGCVDDTPDDGDVGFGTDGDGDGDGDSGDGDGDSGDGDGDGDSGDGDGDPGDGDGDSGDGDGDPGCSYPLGAVEPMAIDEVITPYSWPTAIHGDGTMAALALLDAPCDTDEIVDWSPHELLVFISIPAW</sequence>
<dbReference type="Proteomes" id="UP000238823">
    <property type="component" value="Unassembled WGS sequence"/>
</dbReference>
<evidence type="ECO:0000256" key="1">
    <source>
        <dbReference type="SAM" id="MobiDB-lite"/>
    </source>
</evidence>